<dbReference type="GO" id="GO:0005576">
    <property type="term" value="C:extracellular region"/>
    <property type="evidence" value="ECO:0007669"/>
    <property type="project" value="UniProtKB-SubCell"/>
</dbReference>
<dbReference type="InterPro" id="IPR036156">
    <property type="entry name" value="Beta-gal/glucu_dom_sf"/>
</dbReference>
<evidence type="ECO:0000256" key="13">
    <source>
        <dbReference type="ARBA" id="ARBA00041069"/>
    </source>
</evidence>
<dbReference type="InterPro" id="IPR041447">
    <property type="entry name" value="Mannosidase_ig"/>
</dbReference>
<sequence length="896" mass="103097">MGIAKERLPLTDGWKYKAGEQSEAGDSSVWHNAQPLPTSIHLDLLANHTIPDPFVGKNEELVQWVGDKTWIYEKQFTIPERLRSNPGQQVDLVFEGLDTFTTVILDNVKILETENMFVSHRVNITDQIRSTKTPDKEMHTLQIIFHNAKQMATEEMERHAEHSWFSFHFGNKRLAARKAQYHFGWDWSPVLTDCGPWKPIFLEAYQARLTDLSIRTSLDSDQQGAGLEISVEVEGKAGYARIDIEQDGVKIESCIITLCGERTTTTRRIRNPKLWWPWTLGEQNLYTVKCTIFNRLEDATEELELDSMNKRFGIRKIELIHQPLRQGEGNSFFFRVNDVPIFVAGSNWVPLDSFVCRATTAKYRNWIQLAKDTNQVMIRIWGGGIYEHDDFFDICDELGLLVWHDFMFACGIYPAHSSFESSVMTEARQNIVRLRHHPSIALWCGNNEDYAIAHLAREHVGKAEYDPGEMNPDKIRQSGFPARLFYEVRFPEVCKELIPDTPYWPGSPFGGSFCNDMTDGDIHQWYVWHLDKRPYQDYPQLGGRMVTEFGLQSIPHWKTVKQYYPADYAFSPDASQNCTTEEYMTWHNKGHGGPENILKYGVDNIPFDEHSLRGYIYCSQLIQSEGISTAFRAWRRQWRGPGQEYCGGALLWQLNDCWPVSSWSIADSNLRPKLAYWTFKRENQPITAGLSRRVNGGLLELEAWACNMTMQPVSVGYQIHAWHVKTGKSLWTQTVSTRIQLEPNRSTELGSTQLRSDLDGERQFHWNEMTFAIYLFTVPEVSVGGAIGRKNDIARFVNFHEPLKEVPFAMDEGQMTAKLIEEKTGSYIELSASVPMKCVYLDYEDDAIEWDDNGVDLVPEETTRVRVSGLTAGREIKLRVYWLGATGWQSQMLDVY</sequence>
<dbReference type="InterPro" id="IPR054593">
    <property type="entry name" value="Beta-mannosidase-like_N2"/>
</dbReference>
<dbReference type="GO" id="GO:0000272">
    <property type="term" value="P:polysaccharide catabolic process"/>
    <property type="evidence" value="ECO:0007669"/>
    <property type="project" value="UniProtKB-KW"/>
</dbReference>
<evidence type="ECO:0000256" key="7">
    <source>
        <dbReference type="ARBA" id="ARBA00022801"/>
    </source>
</evidence>
<dbReference type="PANTHER" id="PTHR43730">
    <property type="entry name" value="BETA-MANNOSIDASE"/>
    <property type="match status" value="1"/>
</dbReference>
<evidence type="ECO:0000256" key="12">
    <source>
        <dbReference type="ARBA" id="ARBA00038429"/>
    </source>
</evidence>
<keyword evidence="20" id="KW-1185">Reference proteome</keyword>
<dbReference type="Pfam" id="PF17753">
    <property type="entry name" value="Ig_mannosidase"/>
    <property type="match status" value="1"/>
</dbReference>
<keyword evidence="11" id="KW-0624">Polysaccharide degradation</keyword>
<comment type="catalytic activity">
    <reaction evidence="1">
        <text>Hydrolysis of terminal, non-reducing beta-D-mannose residues in beta-D-mannosides.</text>
        <dbReference type="EC" id="3.2.1.25"/>
    </reaction>
</comment>
<feature type="domain" description="Beta-mannosidase-like galactose-binding" evidence="18">
    <location>
        <begin position="14"/>
        <end position="198"/>
    </location>
</feature>
<evidence type="ECO:0000259" key="17">
    <source>
        <dbReference type="Pfam" id="PF17786"/>
    </source>
</evidence>
<dbReference type="Proteomes" id="UP001213681">
    <property type="component" value="Unassembled WGS sequence"/>
</dbReference>
<evidence type="ECO:0000256" key="4">
    <source>
        <dbReference type="ARBA" id="ARBA00011738"/>
    </source>
</evidence>
<dbReference type="InterPro" id="IPR008979">
    <property type="entry name" value="Galactose-bd-like_sf"/>
</dbReference>
<evidence type="ECO:0000256" key="1">
    <source>
        <dbReference type="ARBA" id="ARBA00000829"/>
    </source>
</evidence>
<feature type="domain" description="Beta-mannosidase Ig-fold" evidence="16">
    <location>
        <begin position="815"/>
        <end position="869"/>
    </location>
</feature>
<dbReference type="Pfam" id="PF00703">
    <property type="entry name" value="Glyco_hydro_2"/>
    <property type="match status" value="1"/>
</dbReference>
<dbReference type="Pfam" id="PF22666">
    <property type="entry name" value="Glyco_hydro_2_N2"/>
    <property type="match status" value="1"/>
</dbReference>
<evidence type="ECO:0000313" key="20">
    <source>
        <dbReference type="Proteomes" id="UP001213681"/>
    </source>
</evidence>
<keyword evidence="7 19" id="KW-0378">Hydrolase</keyword>
<dbReference type="SUPFAM" id="SSF49303">
    <property type="entry name" value="beta-Galactosidase/glucuronidase domain"/>
    <property type="match status" value="2"/>
</dbReference>
<comment type="similarity">
    <text evidence="12">Belongs to the glycosyl hydrolase 2 family. Beta-mannosidase B subfamily.</text>
</comment>
<evidence type="ECO:0000256" key="6">
    <source>
        <dbReference type="ARBA" id="ARBA00022525"/>
    </source>
</evidence>
<proteinExistence type="inferred from homology"/>
<evidence type="ECO:0000259" key="15">
    <source>
        <dbReference type="Pfam" id="PF00703"/>
    </source>
</evidence>
<dbReference type="Gene3D" id="3.20.20.80">
    <property type="entry name" value="Glycosidases"/>
    <property type="match status" value="1"/>
</dbReference>
<dbReference type="InterPro" id="IPR041625">
    <property type="entry name" value="Beta-mannosidase_Ig"/>
</dbReference>
<comment type="caution">
    <text evidence="19">The sequence shown here is derived from an EMBL/GenBank/DDBJ whole genome shotgun (WGS) entry which is preliminary data.</text>
</comment>
<evidence type="ECO:0000256" key="9">
    <source>
        <dbReference type="ARBA" id="ARBA00023277"/>
    </source>
</evidence>
<evidence type="ECO:0000256" key="14">
    <source>
        <dbReference type="ARBA" id="ARBA00041614"/>
    </source>
</evidence>
<dbReference type="Pfam" id="PF17786">
    <property type="entry name" value="Mannosidase_ig"/>
    <property type="match status" value="1"/>
</dbReference>
<protein>
    <recommendedName>
        <fullName evidence="13">Beta-mannosidase B</fullName>
        <ecNumber evidence="5">3.2.1.25</ecNumber>
    </recommendedName>
    <alternativeName>
        <fullName evidence="14">Mannanase B</fullName>
    </alternativeName>
</protein>
<dbReference type="SUPFAM" id="SSF49785">
    <property type="entry name" value="Galactose-binding domain-like"/>
    <property type="match status" value="1"/>
</dbReference>
<evidence type="ECO:0000256" key="5">
    <source>
        <dbReference type="ARBA" id="ARBA00012754"/>
    </source>
</evidence>
<dbReference type="GO" id="GO:0004567">
    <property type="term" value="F:beta-mannosidase activity"/>
    <property type="evidence" value="ECO:0007669"/>
    <property type="project" value="UniProtKB-EC"/>
</dbReference>
<comment type="pathway">
    <text evidence="3">Glycan metabolism; N-glycan degradation.</text>
</comment>
<evidence type="ECO:0000256" key="10">
    <source>
        <dbReference type="ARBA" id="ARBA00023295"/>
    </source>
</evidence>
<dbReference type="PANTHER" id="PTHR43730:SF1">
    <property type="entry name" value="BETA-MANNOSIDASE"/>
    <property type="match status" value="1"/>
</dbReference>
<organism evidence="19 20">
    <name type="scientific">Penicillium daleae</name>
    <dbReference type="NCBI Taxonomy" id="63821"/>
    <lineage>
        <taxon>Eukaryota</taxon>
        <taxon>Fungi</taxon>
        <taxon>Dikarya</taxon>
        <taxon>Ascomycota</taxon>
        <taxon>Pezizomycotina</taxon>
        <taxon>Eurotiomycetes</taxon>
        <taxon>Eurotiomycetidae</taxon>
        <taxon>Eurotiales</taxon>
        <taxon>Aspergillaceae</taxon>
        <taxon>Penicillium</taxon>
    </lineage>
</organism>
<evidence type="ECO:0000256" key="3">
    <source>
        <dbReference type="ARBA" id="ARBA00004740"/>
    </source>
</evidence>
<dbReference type="InterPro" id="IPR050887">
    <property type="entry name" value="Beta-mannosidase_GH2"/>
</dbReference>
<keyword evidence="6" id="KW-0964">Secreted</keyword>
<dbReference type="EC" id="3.2.1.25" evidence="5"/>
<evidence type="ECO:0000256" key="2">
    <source>
        <dbReference type="ARBA" id="ARBA00004613"/>
    </source>
</evidence>
<evidence type="ECO:0000256" key="8">
    <source>
        <dbReference type="ARBA" id="ARBA00023180"/>
    </source>
</evidence>
<dbReference type="Gene3D" id="2.60.120.260">
    <property type="entry name" value="Galactose-binding domain-like"/>
    <property type="match status" value="1"/>
</dbReference>
<reference evidence="19" key="1">
    <citation type="submission" date="2022-12" db="EMBL/GenBank/DDBJ databases">
        <authorList>
            <person name="Petersen C."/>
        </authorList>
    </citation>
    <scope>NUCLEOTIDE SEQUENCE</scope>
    <source>
        <strain evidence="19">IBT 16125</strain>
    </source>
</reference>
<dbReference type="RefSeq" id="XP_056765186.1">
    <property type="nucleotide sequence ID" value="XM_056909482.1"/>
</dbReference>
<reference evidence="19" key="2">
    <citation type="journal article" date="2023" name="IMA Fungus">
        <title>Comparative genomic study of the Penicillium genus elucidates a diverse pangenome and 15 lateral gene transfer events.</title>
        <authorList>
            <person name="Petersen C."/>
            <person name="Sorensen T."/>
            <person name="Nielsen M.R."/>
            <person name="Sondergaard T.E."/>
            <person name="Sorensen J.L."/>
            <person name="Fitzpatrick D.A."/>
            <person name="Frisvad J.C."/>
            <person name="Nielsen K.L."/>
        </authorList>
    </citation>
    <scope>NUCLEOTIDE SEQUENCE</scope>
    <source>
        <strain evidence="19">IBT 16125</strain>
    </source>
</reference>
<feature type="domain" description="Mannosidase Ig/CBM-like" evidence="17">
    <location>
        <begin position="700"/>
        <end position="760"/>
    </location>
</feature>
<name>A0AAD6G2M6_9EURO</name>
<evidence type="ECO:0000259" key="16">
    <source>
        <dbReference type="Pfam" id="PF17753"/>
    </source>
</evidence>
<dbReference type="InterPro" id="IPR006102">
    <property type="entry name" value="Ig-like_GH2"/>
</dbReference>
<accession>A0AAD6G2M6</accession>
<gene>
    <name evidence="19" type="ORF">N7458_006100</name>
</gene>
<dbReference type="EMBL" id="JAPVEA010000006">
    <property type="protein sequence ID" value="KAJ5449651.1"/>
    <property type="molecule type" value="Genomic_DNA"/>
</dbReference>
<dbReference type="GeneID" id="81599725"/>
<dbReference type="GO" id="GO:0006516">
    <property type="term" value="P:glycoprotein catabolic process"/>
    <property type="evidence" value="ECO:0007669"/>
    <property type="project" value="TreeGrafter"/>
</dbReference>
<comment type="subunit">
    <text evidence="4">Homodimer.</text>
</comment>
<evidence type="ECO:0000259" key="18">
    <source>
        <dbReference type="Pfam" id="PF22666"/>
    </source>
</evidence>
<comment type="subcellular location">
    <subcellularLocation>
        <location evidence="2">Secreted</location>
    </subcellularLocation>
</comment>
<feature type="domain" description="Glycoside hydrolase family 2 immunoglobulin-like beta-sandwich" evidence="15">
    <location>
        <begin position="208"/>
        <end position="315"/>
    </location>
</feature>
<dbReference type="Gene3D" id="2.60.40.10">
    <property type="entry name" value="Immunoglobulins"/>
    <property type="match status" value="2"/>
</dbReference>
<dbReference type="InterPro" id="IPR013783">
    <property type="entry name" value="Ig-like_fold"/>
</dbReference>
<evidence type="ECO:0000256" key="11">
    <source>
        <dbReference type="ARBA" id="ARBA00023326"/>
    </source>
</evidence>
<dbReference type="SUPFAM" id="SSF51445">
    <property type="entry name" value="(Trans)glycosidases"/>
    <property type="match status" value="1"/>
</dbReference>
<evidence type="ECO:0000313" key="19">
    <source>
        <dbReference type="EMBL" id="KAJ5449651.1"/>
    </source>
</evidence>
<dbReference type="InterPro" id="IPR017853">
    <property type="entry name" value="GH"/>
</dbReference>
<keyword evidence="9" id="KW-0119">Carbohydrate metabolism</keyword>
<dbReference type="FunFam" id="3.20.20.80:FF:000050">
    <property type="entry name" value="Beta-mannosidase B"/>
    <property type="match status" value="1"/>
</dbReference>
<keyword evidence="10" id="KW-0326">Glycosidase</keyword>
<keyword evidence="8" id="KW-0325">Glycoprotein</keyword>
<dbReference type="AlphaFoldDB" id="A0AAD6G2M6"/>